<feature type="region of interest" description="Disordered" evidence="1">
    <location>
        <begin position="7"/>
        <end position="34"/>
    </location>
</feature>
<comment type="caution">
    <text evidence="2">The sequence shown here is derived from an EMBL/GenBank/DDBJ whole genome shotgun (WGS) entry which is preliminary data.</text>
</comment>
<feature type="compositionally biased region" description="Polar residues" evidence="1">
    <location>
        <begin position="8"/>
        <end position="34"/>
    </location>
</feature>
<dbReference type="AlphaFoldDB" id="A0AAE1ER11"/>
<sequence>MGSYLALSASTPAPSTISDTNIAQDSDHTSSIATSSLIPTPKRALITLIPTPLHRSTTNLSPALSPDPMPITSTTTTHTHTTSALALVTNPSSSLSNIPTAPPLLPVRTIIPSVSAISSLALNPSLPTASNLTAGSFSSSFPSTSGSTVSSSKFFHDPNLSIMFSPATPIISLITLLPSATHASFTLSLLPICTSSPPLSPAPVSDPIPSSQATSLAIKSVPTSSPILSHSSTLIPSPTLSSTLSSPTSSCTPSLDPSPNSDHTAPQVTNDITTTTNVLTTTTTTTSVLTTATTTTCGLITSNSGLPATTTTTTNIGLPCTTVTGLSNTTTGLPETAIGLLAMNNNNGFETTTMRELASHRSTHVLPFMQVSTKKERERVCKM</sequence>
<evidence type="ECO:0000256" key="1">
    <source>
        <dbReference type="SAM" id="MobiDB-lite"/>
    </source>
</evidence>
<organism evidence="2 3">
    <name type="scientific">Petrolisthes cinctipes</name>
    <name type="common">Flat porcelain crab</name>
    <dbReference type="NCBI Taxonomy" id="88211"/>
    <lineage>
        <taxon>Eukaryota</taxon>
        <taxon>Metazoa</taxon>
        <taxon>Ecdysozoa</taxon>
        <taxon>Arthropoda</taxon>
        <taxon>Crustacea</taxon>
        <taxon>Multicrustacea</taxon>
        <taxon>Malacostraca</taxon>
        <taxon>Eumalacostraca</taxon>
        <taxon>Eucarida</taxon>
        <taxon>Decapoda</taxon>
        <taxon>Pleocyemata</taxon>
        <taxon>Anomura</taxon>
        <taxon>Galatheoidea</taxon>
        <taxon>Porcellanidae</taxon>
        <taxon>Petrolisthes</taxon>
    </lineage>
</organism>
<evidence type="ECO:0000313" key="3">
    <source>
        <dbReference type="Proteomes" id="UP001286313"/>
    </source>
</evidence>
<proteinExistence type="predicted"/>
<accession>A0AAE1ER11</accession>
<protein>
    <submittedName>
        <fullName evidence="2">Uncharacterized protein</fullName>
    </submittedName>
</protein>
<feature type="compositionally biased region" description="Low complexity" evidence="1">
    <location>
        <begin position="238"/>
        <end position="259"/>
    </location>
</feature>
<feature type="region of interest" description="Disordered" evidence="1">
    <location>
        <begin position="238"/>
        <end position="268"/>
    </location>
</feature>
<dbReference type="Proteomes" id="UP001286313">
    <property type="component" value="Unassembled WGS sequence"/>
</dbReference>
<keyword evidence="3" id="KW-1185">Reference proteome</keyword>
<name>A0AAE1ER11_PETCI</name>
<dbReference type="EMBL" id="JAWQEG010004894">
    <property type="protein sequence ID" value="KAK3859843.1"/>
    <property type="molecule type" value="Genomic_DNA"/>
</dbReference>
<reference evidence="2" key="1">
    <citation type="submission" date="2023-10" db="EMBL/GenBank/DDBJ databases">
        <title>Genome assemblies of two species of porcelain crab, Petrolisthes cinctipes and Petrolisthes manimaculis (Anomura: Porcellanidae).</title>
        <authorList>
            <person name="Angst P."/>
        </authorList>
    </citation>
    <scope>NUCLEOTIDE SEQUENCE</scope>
    <source>
        <strain evidence="2">PB745_01</strain>
        <tissue evidence="2">Gill</tissue>
    </source>
</reference>
<gene>
    <name evidence="2" type="ORF">Pcinc_034072</name>
</gene>
<evidence type="ECO:0000313" key="2">
    <source>
        <dbReference type="EMBL" id="KAK3859843.1"/>
    </source>
</evidence>